<evidence type="ECO:0000313" key="3">
    <source>
        <dbReference type="Proteomes" id="UP000799324"/>
    </source>
</evidence>
<gene>
    <name evidence="2" type="ORF">K491DRAFT_723100</name>
</gene>
<feature type="signal peptide" evidence="1">
    <location>
        <begin position="1"/>
        <end position="33"/>
    </location>
</feature>
<reference evidence="2" key="1">
    <citation type="journal article" date="2020" name="Stud. Mycol.">
        <title>101 Dothideomycetes genomes: a test case for predicting lifestyles and emergence of pathogens.</title>
        <authorList>
            <person name="Haridas S."/>
            <person name="Albert R."/>
            <person name="Binder M."/>
            <person name="Bloem J."/>
            <person name="Labutti K."/>
            <person name="Salamov A."/>
            <person name="Andreopoulos B."/>
            <person name="Baker S."/>
            <person name="Barry K."/>
            <person name="Bills G."/>
            <person name="Bluhm B."/>
            <person name="Cannon C."/>
            <person name="Castanera R."/>
            <person name="Culley D."/>
            <person name="Daum C."/>
            <person name="Ezra D."/>
            <person name="Gonzalez J."/>
            <person name="Henrissat B."/>
            <person name="Kuo A."/>
            <person name="Liang C."/>
            <person name="Lipzen A."/>
            <person name="Lutzoni F."/>
            <person name="Magnuson J."/>
            <person name="Mondo S."/>
            <person name="Nolan M."/>
            <person name="Ohm R."/>
            <person name="Pangilinan J."/>
            <person name="Park H.-J."/>
            <person name="Ramirez L."/>
            <person name="Alfaro M."/>
            <person name="Sun H."/>
            <person name="Tritt A."/>
            <person name="Yoshinaga Y."/>
            <person name="Zwiers L.-H."/>
            <person name="Turgeon B."/>
            <person name="Goodwin S."/>
            <person name="Spatafora J."/>
            <person name="Crous P."/>
            <person name="Grigoriev I."/>
        </authorList>
    </citation>
    <scope>NUCLEOTIDE SEQUENCE</scope>
    <source>
        <strain evidence="2">CBS 122681</strain>
    </source>
</reference>
<sequence length="219" mass="23871">MADSSNVSNLNFSRLTLHVAFLSGLILCRPGLATPSPERFGLLSRAETGGGSAQLEACALADSPSANASVQLASWVECSLNGFFPYPANGQWDLIFAATFSEALKATFNDTHYDYDGWLQLYHNFNVTIGQNFAPFQHGVLNTVAVPNANGDQGGFVYVLGWEGGFQTQLKRDLYFTDALFAVVKDCDGRRKITEFRESSNIPNTAPLPPPKNWTCTFG</sequence>
<dbReference type="AlphaFoldDB" id="A0A6A6SMH7"/>
<keyword evidence="1" id="KW-0732">Signal</keyword>
<feature type="chain" id="PRO_5025522835" evidence="1">
    <location>
        <begin position="34"/>
        <end position="219"/>
    </location>
</feature>
<evidence type="ECO:0000256" key="1">
    <source>
        <dbReference type="SAM" id="SignalP"/>
    </source>
</evidence>
<protein>
    <submittedName>
        <fullName evidence="2">Uncharacterized protein</fullName>
    </submittedName>
</protein>
<keyword evidence="3" id="KW-1185">Reference proteome</keyword>
<proteinExistence type="predicted"/>
<dbReference type="OrthoDB" id="3927857at2759"/>
<organism evidence="2 3">
    <name type="scientific">Lophiostoma macrostomum CBS 122681</name>
    <dbReference type="NCBI Taxonomy" id="1314788"/>
    <lineage>
        <taxon>Eukaryota</taxon>
        <taxon>Fungi</taxon>
        <taxon>Dikarya</taxon>
        <taxon>Ascomycota</taxon>
        <taxon>Pezizomycotina</taxon>
        <taxon>Dothideomycetes</taxon>
        <taxon>Pleosporomycetidae</taxon>
        <taxon>Pleosporales</taxon>
        <taxon>Lophiostomataceae</taxon>
        <taxon>Lophiostoma</taxon>
    </lineage>
</organism>
<dbReference type="EMBL" id="MU004580">
    <property type="protein sequence ID" value="KAF2647813.1"/>
    <property type="molecule type" value="Genomic_DNA"/>
</dbReference>
<dbReference type="Proteomes" id="UP000799324">
    <property type="component" value="Unassembled WGS sequence"/>
</dbReference>
<accession>A0A6A6SMH7</accession>
<evidence type="ECO:0000313" key="2">
    <source>
        <dbReference type="EMBL" id="KAF2647813.1"/>
    </source>
</evidence>
<name>A0A6A6SMH7_9PLEO</name>